<proteinExistence type="predicted"/>
<comment type="caution">
    <text evidence="1">The sequence shown here is derived from an EMBL/GenBank/DDBJ whole genome shotgun (WGS) entry which is preliminary data.</text>
</comment>
<evidence type="ECO:0000313" key="1">
    <source>
        <dbReference type="EMBL" id="KAH7973502.1"/>
    </source>
</evidence>
<dbReference type="EMBL" id="CM023479">
    <property type="protein sequence ID" value="KAH7973502.1"/>
    <property type="molecule type" value="Genomic_DNA"/>
</dbReference>
<gene>
    <name evidence="1" type="ORF">HPB49_001819</name>
</gene>
<protein>
    <submittedName>
        <fullName evidence="1">Uncharacterized protein</fullName>
    </submittedName>
</protein>
<organism evidence="1 2">
    <name type="scientific">Dermacentor silvarum</name>
    <name type="common">Tick</name>
    <dbReference type="NCBI Taxonomy" id="543639"/>
    <lineage>
        <taxon>Eukaryota</taxon>
        <taxon>Metazoa</taxon>
        <taxon>Ecdysozoa</taxon>
        <taxon>Arthropoda</taxon>
        <taxon>Chelicerata</taxon>
        <taxon>Arachnida</taxon>
        <taxon>Acari</taxon>
        <taxon>Parasitiformes</taxon>
        <taxon>Ixodida</taxon>
        <taxon>Ixodoidea</taxon>
        <taxon>Ixodidae</taxon>
        <taxon>Rhipicephalinae</taxon>
        <taxon>Dermacentor</taxon>
    </lineage>
</organism>
<sequence>MRSRLLLATFATLWLTSLLNPDAASAGNVFSSVAHMNDLIFLERRLVDKLGDFLHRMETKLAYLRSFLNDYYETKASKDRQLTLSAVEHEYDNRTASPIDAYNAIKRLSVDWNKIVHHFREPDWMEIENLMVESNDTFPHPSDLLDAGEALTVIQKTYRLNITDMAKGVIKGHKAKAQLTARDCLYFGELLYNQHEFEPAIKWFEEALARHSLEKRPSFTPETVHRYINSSLEQLEEPQRQQEEQCNSTVNPKVPSLANPFAEGYLETFSELCRGEKIRVLFKPSASGSVVPSMGAGVRPTQCRTKCSIVSSSASHTLHKALPTLS</sequence>
<reference evidence="1" key="1">
    <citation type="submission" date="2020-05" db="EMBL/GenBank/DDBJ databases">
        <title>Large-scale comparative analyses of tick genomes elucidate their genetic diversity and vector capacities.</title>
        <authorList>
            <person name="Jia N."/>
            <person name="Wang J."/>
            <person name="Shi W."/>
            <person name="Du L."/>
            <person name="Sun Y."/>
            <person name="Zhan W."/>
            <person name="Jiang J."/>
            <person name="Wang Q."/>
            <person name="Zhang B."/>
            <person name="Ji P."/>
            <person name="Sakyi L.B."/>
            <person name="Cui X."/>
            <person name="Yuan T."/>
            <person name="Jiang B."/>
            <person name="Yang W."/>
            <person name="Lam T.T.-Y."/>
            <person name="Chang Q."/>
            <person name="Ding S."/>
            <person name="Wang X."/>
            <person name="Zhu J."/>
            <person name="Ruan X."/>
            <person name="Zhao L."/>
            <person name="Wei J."/>
            <person name="Que T."/>
            <person name="Du C."/>
            <person name="Cheng J."/>
            <person name="Dai P."/>
            <person name="Han X."/>
            <person name="Huang E."/>
            <person name="Gao Y."/>
            <person name="Liu J."/>
            <person name="Shao H."/>
            <person name="Ye R."/>
            <person name="Li L."/>
            <person name="Wei W."/>
            <person name="Wang X."/>
            <person name="Wang C."/>
            <person name="Yang T."/>
            <person name="Huo Q."/>
            <person name="Li W."/>
            <person name="Guo W."/>
            <person name="Chen H."/>
            <person name="Zhou L."/>
            <person name="Ni X."/>
            <person name="Tian J."/>
            <person name="Zhou Y."/>
            <person name="Sheng Y."/>
            <person name="Liu T."/>
            <person name="Pan Y."/>
            <person name="Xia L."/>
            <person name="Li J."/>
            <person name="Zhao F."/>
            <person name="Cao W."/>
        </authorList>
    </citation>
    <scope>NUCLEOTIDE SEQUENCE</scope>
    <source>
        <strain evidence="1">Dsil-2018</strain>
    </source>
</reference>
<dbReference type="Proteomes" id="UP000821865">
    <property type="component" value="Chromosome 10"/>
</dbReference>
<evidence type="ECO:0000313" key="2">
    <source>
        <dbReference type="Proteomes" id="UP000821865"/>
    </source>
</evidence>
<keyword evidence="2" id="KW-1185">Reference proteome</keyword>
<name>A0ACB8DM14_DERSI</name>
<accession>A0ACB8DM14</accession>